<dbReference type="InterPro" id="IPR004843">
    <property type="entry name" value="Calcineurin-like_PHP"/>
</dbReference>
<evidence type="ECO:0000313" key="3">
    <source>
        <dbReference type="Proteomes" id="UP000291422"/>
    </source>
</evidence>
<evidence type="ECO:0000259" key="1">
    <source>
        <dbReference type="Pfam" id="PF00149"/>
    </source>
</evidence>
<organism evidence="2 3">
    <name type="scientific">Alternaria alternata</name>
    <name type="common">Alternaria rot fungus</name>
    <name type="synonym">Torula alternata</name>
    <dbReference type="NCBI Taxonomy" id="5599"/>
    <lineage>
        <taxon>Eukaryota</taxon>
        <taxon>Fungi</taxon>
        <taxon>Dikarya</taxon>
        <taxon>Ascomycota</taxon>
        <taxon>Pezizomycotina</taxon>
        <taxon>Dothideomycetes</taxon>
        <taxon>Pleosporomycetidae</taxon>
        <taxon>Pleosporales</taxon>
        <taxon>Pleosporineae</taxon>
        <taxon>Pleosporaceae</taxon>
        <taxon>Alternaria</taxon>
        <taxon>Alternaria sect. Alternaria</taxon>
        <taxon>Alternaria alternata complex</taxon>
    </lineage>
</organism>
<dbReference type="PANTHER" id="PTHR12905:SF0">
    <property type="entry name" value="CALCINEURIN-LIKE PHOSPHOESTERASE DOMAIN-CONTAINING PROTEIN"/>
    <property type="match status" value="1"/>
</dbReference>
<dbReference type="Gene3D" id="3.60.21.10">
    <property type="match status" value="1"/>
</dbReference>
<name>A0A4Q4N239_ALTAL</name>
<sequence>MVSSVRFLTTSDTHGAWPYSSSNPAPKVDVLLHCGDLTQVGGLPSFKRAIEDIKSVDAELKLVIAGNHDLELDESWVRENMPEDMADHMACVTFMKEQKIDGTHYLDEGTHTFTLQDGRRFSVYASPYTPDFNAYAFAYGKEEDRFNIGANSAAAGVDVVMTHGPPLFPLNPEYDLDVGHDGTHCGCEKLANAVQRVKPRLHCFGHLHEGRGAMRVGWTNNEQSQTKVSSMKKIQDNGATITVERDSAGSESLLVNAAMHGPGRGWLVDLIL</sequence>
<reference evidence="3" key="1">
    <citation type="journal article" date="2019" name="bioRxiv">
        <title>Genomics, evolutionary history and diagnostics of the Alternaria alternata species group including apple and Asian pear pathotypes.</title>
        <authorList>
            <person name="Armitage A.D."/>
            <person name="Cockerton H.M."/>
            <person name="Sreenivasaprasad S."/>
            <person name="Woodhall J.W."/>
            <person name="Lane C.R."/>
            <person name="Harrison R.J."/>
            <person name="Clarkson J.P."/>
        </authorList>
    </citation>
    <scope>NUCLEOTIDE SEQUENCE [LARGE SCALE GENOMIC DNA]</scope>
    <source>
        <strain evidence="3">FERA 1177</strain>
    </source>
</reference>
<accession>A0A4Q4N239</accession>
<dbReference type="EMBL" id="PDXD01000067">
    <property type="protein sequence ID" value="RYN65036.1"/>
    <property type="molecule type" value="Genomic_DNA"/>
</dbReference>
<dbReference type="GO" id="GO:0016787">
    <property type="term" value="F:hydrolase activity"/>
    <property type="evidence" value="ECO:0007669"/>
    <property type="project" value="InterPro"/>
</dbReference>
<dbReference type="Proteomes" id="UP000291422">
    <property type="component" value="Unassembled WGS sequence"/>
</dbReference>
<dbReference type="PANTHER" id="PTHR12905">
    <property type="entry name" value="METALLOPHOSPHOESTERASE"/>
    <property type="match status" value="1"/>
</dbReference>
<dbReference type="SUPFAM" id="SSF56300">
    <property type="entry name" value="Metallo-dependent phosphatases"/>
    <property type="match status" value="1"/>
</dbReference>
<feature type="domain" description="Calcineurin-like phosphoesterase" evidence="1">
    <location>
        <begin position="6"/>
        <end position="209"/>
    </location>
</feature>
<dbReference type="CDD" id="cd07379">
    <property type="entry name" value="MPP_239FB"/>
    <property type="match status" value="1"/>
</dbReference>
<comment type="caution">
    <text evidence="2">The sequence shown here is derived from an EMBL/GenBank/DDBJ whole genome shotgun (WGS) entry which is preliminary data.</text>
</comment>
<dbReference type="InterPro" id="IPR029052">
    <property type="entry name" value="Metallo-depent_PP-like"/>
</dbReference>
<protein>
    <recommendedName>
        <fullName evidence="1">Calcineurin-like phosphoesterase domain-containing protein</fullName>
    </recommendedName>
</protein>
<dbReference type="VEuPathDB" id="FungiDB:CC77DRAFT_1097621"/>
<evidence type="ECO:0000313" key="2">
    <source>
        <dbReference type="EMBL" id="RYN65036.1"/>
    </source>
</evidence>
<proteinExistence type="predicted"/>
<dbReference type="AlphaFoldDB" id="A0A4Q4N239"/>
<dbReference type="InterPro" id="IPR051693">
    <property type="entry name" value="UPF0046_metallophosphoest"/>
</dbReference>
<dbReference type="Pfam" id="PF00149">
    <property type="entry name" value="Metallophos"/>
    <property type="match status" value="1"/>
</dbReference>
<gene>
    <name evidence="2" type="ORF">AA0117_g12250</name>
</gene>